<feature type="transmembrane region" description="Helical" evidence="1">
    <location>
        <begin position="22"/>
        <end position="39"/>
    </location>
</feature>
<feature type="transmembrane region" description="Helical" evidence="1">
    <location>
        <begin position="46"/>
        <end position="69"/>
    </location>
</feature>
<evidence type="ECO:0000313" key="3">
    <source>
        <dbReference type="Proteomes" id="UP000232101"/>
    </source>
</evidence>
<keyword evidence="1" id="KW-1133">Transmembrane helix</keyword>
<evidence type="ECO:0000313" key="2">
    <source>
        <dbReference type="EMBL" id="PJO41458.1"/>
    </source>
</evidence>
<dbReference type="RefSeq" id="WP_100545099.1">
    <property type="nucleotide sequence ID" value="NZ_CP158849.1"/>
</dbReference>
<name>A0A2M9Q063_9BACI</name>
<reference evidence="2 3" key="1">
    <citation type="submission" date="2017-11" db="EMBL/GenBank/DDBJ databases">
        <title>Bacterial isolate from king chilli rhizosphere.</title>
        <authorList>
            <person name="Takhelmayum P."/>
            <person name="Sarangthem I."/>
        </authorList>
    </citation>
    <scope>NUCLEOTIDE SEQUENCE [LARGE SCALE GENOMIC DNA]</scope>
    <source>
        <strain evidence="3">t26</strain>
    </source>
</reference>
<feature type="transmembrane region" description="Helical" evidence="1">
    <location>
        <begin position="81"/>
        <end position="100"/>
    </location>
</feature>
<keyword evidence="1" id="KW-0812">Transmembrane</keyword>
<sequence length="115" mass="13121">MDTRFTYKHFVNENTFSLLDPIFETTLLFAVLLLIIVIIKKVSIWFCILFASLSVIVTGQLLWFSGIIVDELNIGGSSKGFYCFVVMLLIHCAAIWISLVKSSKHEKIPQYSEEI</sequence>
<proteinExistence type="predicted"/>
<organism evidence="2 3">
    <name type="scientific">Lysinibacillus xylanilyticus</name>
    <dbReference type="NCBI Taxonomy" id="582475"/>
    <lineage>
        <taxon>Bacteria</taxon>
        <taxon>Bacillati</taxon>
        <taxon>Bacillota</taxon>
        <taxon>Bacilli</taxon>
        <taxon>Bacillales</taxon>
        <taxon>Bacillaceae</taxon>
        <taxon>Lysinibacillus</taxon>
    </lineage>
</organism>
<evidence type="ECO:0000256" key="1">
    <source>
        <dbReference type="SAM" id="Phobius"/>
    </source>
</evidence>
<accession>A0A2M9Q063</accession>
<dbReference type="AlphaFoldDB" id="A0A2M9Q063"/>
<gene>
    <name evidence="2" type="ORF">CWD94_22815</name>
</gene>
<comment type="caution">
    <text evidence="2">The sequence shown here is derived from an EMBL/GenBank/DDBJ whole genome shotgun (WGS) entry which is preliminary data.</text>
</comment>
<dbReference type="Proteomes" id="UP000232101">
    <property type="component" value="Unassembled WGS sequence"/>
</dbReference>
<dbReference type="STRING" id="582475.ACZ11_21655"/>
<keyword evidence="1" id="KW-0472">Membrane</keyword>
<protein>
    <submittedName>
        <fullName evidence="2">Uncharacterized protein</fullName>
    </submittedName>
</protein>
<dbReference type="EMBL" id="PHQY01000671">
    <property type="protein sequence ID" value="PJO41458.1"/>
    <property type="molecule type" value="Genomic_DNA"/>
</dbReference>